<reference evidence="2 3" key="1">
    <citation type="submission" date="2024-07" db="EMBL/GenBank/DDBJ databases">
        <title>Section-level genome sequencing and comparative genomics of Aspergillus sections Usti and Cavernicolus.</title>
        <authorList>
            <consortium name="Lawrence Berkeley National Laboratory"/>
            <person name="Nybo J.L."/>
            <person name="Vesth T.C."/>
            <person name="Theobald S."/>
            <person name="Frisvad J.C."/>
            <person name="Larsen T.O."/>
            <person name="Kjaerboelling I."/>
            <person name="Rothschild-Mancinelli K."/>
            <person name="Lyhne E.K."/>
            <person name="Kogle M.E."/>
            <person name="Barry K."/>
            <person name="Clum A."/>
            <person name="Na H."/>
            <person name="Ledsgaard L."/>
            <person name="Lin J."/>
            <person name="Lipzen A."/>
            <person name="Kuo A."/>
            <person name="Riley R."/>
            <person name="Mondo S."/>
            <person name="Labutti K."/>
            <person name="Haridas S."/>
            <person name="Pangalinan J."/>
            <person name="Salamov A.A."/>
            <person name="Simmons B.A."/>
            <person name="Magnuson J.K."/>
            <person name="Chen J."/>
            <person name="Drula E."/>
            <person name="Henrissat B."/>
            <person name="Wiebenga A."/>
            <person name="Lubbers R.J."/>
            <person name="Gomes A.C."/>
            <person name="Macurrencykelacurrency M.R."/>
            <person name="Stajich J."/>
            <person name="Grigoriev I.V."/>
            <person name="Mortensen U.H."/>
            <person name="De Vries R.P."/>
            <person name="Baker S.E."/>
            <person name="Andersen M.R."/>
        </authorList>
    </citation>
    <scope>NUCLEOTIDE SEQUENCE [LARGE SCALE GENOMIC DNA]</scope>
    <source>
        <strain evidence="2 3">CBS 449.75</strain>
    </source>
</reference>
<dbReference type="Pfam" id="PF10346">
    <property type="entry name" value="Con-6"/>
    <property type="match status" value="2"/>
</dbReference>
<dbReference type="EMBL" id="JBFXLQ010000009">
    <property type="protein sequence ID" value="KAL2869562.1"/>
    <property type="molecule type" value="Genomic_DNA"/>
</dbReference>
<dbReference type="InterPro" id="IPR018824">
    <property type="entry name" value="Conidiation-specific_6"/>
</dbReference>
<evidence type="ECO:0008006" key="4">
    <source>
        <dbReference type="Google" id="ProtNLM"/>
    </source>
</evidence>
<accession>A0ABR4M1Y0</accession>
<feature type="compositionally biased region" description="Basic and acidic residues" evidence="1">
    <location>
        <begin position="121"/>
        <end position="132"/>
    </location>
</feature>
<feature type="region of interest" description="Disordered" evidence="1">
    <location>
        <begin position="1"/>
        <end position="22"/>
    </location>
</feature>
<name>A0ABR4M1Y0_9EURO</name>
<feature type="compositionally biased region" description="Basic and acidic residues" evidence="1">
    <location>
        <begin position="104"/>
        <end position="114"/>
    </location>
</feature>
<proteinExistence type="predicted"/>
<dbReference type="InterPro" id="IPR052670">
    <property type="entry name" value="UPF0654_domain"/>
</dbReference>
<feature type="compositionally biased region" description="Basic and acidic residues" evidence="1">
    <location>
        <begin position="1"/>
        <end position="11"/>
    </location>
</feature>
<comment type="caution">
    <text evidence="2">The sequence shown here is derived from an EMBL/GenBank/DDBJ whole genome shotgun (WGS) entry which is preliminary data.</text>
</comment>
<sequence length="154" mass="17444">MSSHEIPDTPEGRINAARGYKAALHNPHVHDEAKQHAREMLDKLNEEEARVELHAEGGAHHAEYHRHRASVPEAHPRHLSPQERINSARGYKAAIDNPLVSAEGKEHARQMLKEMEDEEARQELYRQQEKQKSPVRVAAGLRAWVLLADLADAD</sequence>
<evidence type="ECO:0000256" key="1">
    <source>
        <dbReference type="SAM" id="MobiDB-lite"/>
    </source>
</evidence>
<organism evidence="2 3">
    <name type="scientific">Aspergillus lucknowensis</name>
    <dbReference type="NCBI Taxonomy" id="176173"/>
    <lineage>
        <taxon>Eukaryota</taxon>
        <taxon>Fungi</taxon>
        <taxon>Dikarya</taxon>
        <taxon>Ascomycota</taxon>
        <taxon>Pezizomycotina</taxon>
        <taxon>Eurotiomycetes</taxon>
        <taxon>Eurotiomycetidae</taxon>
        <taxon>Eurotiales</taxon>
        <taxon>Aspergillaceae</taxon>
        <taxon>Aspergillus</taxon>
        <taxon>Aspergillus subgen. Nidulantes</taxon>
    </lineage>
</organism>
<dbReference type="Proteomes" id="UP001610432">
    <property type="component" value="Unassembled WGS sequence"/>
</dbReference>
<feature type="region of interest" description="Disordered" evidence="1">
    <location>
        <begin position="104"/>
        <end position="132"/>
    </location>
</feature>
<dbReference type="PANTHER" id="PTHR36576:SF2">
    <property type="entry name" value="PROTEIN CON-6, PUTATIVE (AFU_ORTHOLOGUE AFUA_4G03615)-RELATED"/>
    <property type="match status" value="1"/>
</dbReference>
<feature type="region of interest" description="Disordered" evidence="1">
    <location>
        <begin position="61"/>
        <end position="81"/>
    </location>
</feature>
<dbReference type="PANTHER" id="PTHR36576">
    <property type="entry name" value="UPF0654 PROTEIN C11D3.01C-RELATED"/>
    <property type="match status" value="1"/>
</dbReference>
<evidence type="ECO:0000313" key="2">
    <source>
        <dbReference type="EMBL" id="KAL2869562.1"/>
    </source>
</evidence>
<dbReference type="GeneID" id="98143628"/>
<keyword evidence="3" id="KW-1185">Reference proteome</keyword>
<dbReference type="RefSeq" id="XP_070888541.1">
    <property type="nucleotide sequence ID" value="XM_071028556.1"/>
</dbReference>
<gene>
    <name evidence="2" type="ORF">BJX67DRAFT_347586</name>
</gene>
<protein>
    <recommendedName>
        <fullName evidence="4">Conidiation protein Con-6</fullName>
    </recommendedName>
</protein>
<evidence type="ECO:0000313" key="3">
    <source>
        <dbReference type="Proteomes" id="UP001610432"/>
    </source>
</evidence>